<dbReference type="EMBL" id="RCHS01002554">
    <property type="protein sequence ID" value="RMX46826.1"/>
    <property type="molecule type" value="Genomic_DNA"/>
</dbReference>
<accession>A0A3M6TZP1</accession>
<dbReference type="AlphaFoldDB" id="A0A3M6TZP1"/>
<organism evidence="1 2">
    <name type="scientific">Pocillopora damicornis</name>
    <name type="common">Cauliflower coral</name>
    <name type="synonym">Millepora damicornis</name>
    <dbReference type="NCBI Taxonomy" id="46731"/>
    <lineage>
        <taxon>Eukaryota</taxon>
        <taxon>Metazoa</taxon>
        <taxon>Cnidaria</taxon>
        <taxon>Anthozoa</taxon>
        <taxon>Hexacorallia</taxon>
        <taxon>Scleractinia</taxon>
        <taxon>Astrocoeniina</taxon>
        <taxon>Pocilloporidae</taxon>
        <taxon>Pocillopora</taxon>
    </lineage>
</organism>
<evidence type="ECO:0000313" key="2">
    <source>
        <dbReference type="Proteomes" id="UP000275408"/>
    </source>
</evidence>
<protein>
    <submittedName>
        <fullName evidence="1">Uncharacterized protein</fullName>
    </submittedName>
</protein>
<comment type="caution">
    <text evidence="1">The sequence shown here is derived from an EMBL/GenBank/DDBJ whole genome shotgun (WGS) entry which is preliminary data.</text>
</comment>
<evidence type="ECO:0000313" key="1">
    <source>
        <dbReference type="EMBL" id="RMX46826.1"/>
    </source>
</evidence>
<gene>
    <name evidence="1" type="ORF">pdam_00007637</name>
</gene>
<keyword evidence="2" id="KW-1185">Reference proteome</keyword>
<proteinExistence type="predicted"/>
<reference evidence="1 2" key="1">
    <citation type="journal article" date="2018" name="Sci. Rep.">
        <title>Comparative analysis of the Pocillopora damicornis genome highlights role of immune system in coral evolution.</title>
        <authorList>
            <person name="Cunning R."/>
            <person name="Bay R.A."/>
            <person name="Gillette P."/>
            <person name="Baker A.C."/>
            <person name="Traylor-Knowles N."/>
        </authorList>
    </citation>
    <scope>NUCLEOTIDE SEQUENCE [LARGE SCALE GENOMIC DNA]</scope>
    <source>
        <strain evidence="1">RSMAS</strain>
        <tissue evidence="1">Whole animal</tissue>
    </source>
</reference>
<name>A0A3M6TZP1_POCDA</name>
<sequence>MQDHGNNLEKVTLESQPLESVDVYKDLGLFTASDLSWNQHMDKITAKELMVSNKAFLTELFRTGIVYLIIFENQIVLQPLKGMF</sequence>
<dbReference type="Proteomes" id="UP000275408">
    <property type="component" value="Unassembled WGS sequence"/>
</dbReference>